<dbReference type="Pfam" id="PF13551">
    <property type="entry name" value="HTH_29"/>
    <property type="match status" value="1"/>
</dbReference>
<dbReference type="Pfam" id="PF13358">
    <property type="entry name" value="DDE_3"/>
    <property type="match status" value="1"/>
</dbReference>
<protein>
    <submittedName>
        <fullName evidence="3">IS630 family transposase</fullName>
    </submittedName>
</protein>
<dbReference type="InterPro" id="IPR047655">
    <property type="entry name" value="Transpos_IS630-like"/>
</dbReference>
<feature type="domain" description="Winged helix-turn helix" evidence="2">
    <location>
        <begin position="102"/>
        <end position="154"/>
    </location>
</feature>
<accession>A0AAW5N4A6</accession>
<dbReference type="SUPFAM" id="SSF46689">
    <property type="entry name" value="Homeodomain-like"/>
    <property type="match status" value="1"/>
</dbReference>
<dbReference type="InterPro" id="IPR009057">
    <property type="entry name" value="Homeodomain-like_sf"/>
</dbReference>
<sequence length="346" mass="39599">MEMQLSTSEIEILRKLQRNLAGSSDYARVTCILMLGMGNSPSFVASCLGIDVSTVYRYRSAYLHGGADELLENRHKGYWGLFDSRQLSALRKELREHIYTDAKSVAEWIKSTFGVEYTPQGVVDLLNRIGFTYKKTSEVPCEVDASKQAAFVGELSEILSGMPEDAVVYYADGVHPTHNSRSTYAWIEKGEKLEQPTVSGRDRVNINGLLNAHDVTDVIAHDCESVNAESTKEVYQAALDRHPEAPFIYIISDNARYYHNKKLKEWVDGTKIRQIFLPPYSPNFNLIERLWKFLRKKVINTGFYRTKEKFRQAVKDFFDNIGNYKEELESLLTLKFRLSNSQTISF</sequence>
<keyword evidence="4" id="KW-1185">Reference proteome</keyword>
<dbReference type="InterPro" id="IPR025959">
    <property type="entry name" value="Winged_HTH_dom"/>
</dbReference>
<gene>
    <name evidence="3" type="ORF">NW209_14895</name>
</gene>
<dbReference type="RefSeq" id="WP_258336307.1">
    <property type="nucleotide sequence ID" value="NZ_JANRHJ010000025.1"/>
</dbReference>
<dbReference type="Gene3D" id="3.30.420.10">
    <property type="entry name" value="Ribonuclease H-like superfamily/Ribonuclease H"/>
    <property type="match status" value="1"/>
</dbReference>
<dbReference type="Proteomes" id="UP001204579">
    <property type="component" value="Unassembled WGS sequence"/>
</dbReference>
<dbReference type="InterPro" id="IPR012337">
    <property type="entry name" value="RNaseH-like_sf"/>
</dbReference>
<evidence type="ECO:0000259" key="2">
    <source>
        <dbReference type="Pfam" id="PF13592"/>
    </source>
</evidence>
<dbReference type="InterPro" id="IPR036397">
    <property type="entry name" value="RNaseH_sf"/>
</dbReference>
<evidence type="ECO:0000259" key="1">
    <source>
        <dbReference type="Pfam" id="PF13358"/>
    </source>
</evidence>
<dbReference type="SUPFAM" id="SSF53098">
    <property type="entry name" value="Ribonuclease H-like"/>
    <property type="match status" value="1"/>
</dbReference>
<evidence type="ECO:0000313" key="3">
    <source>
        <dbReference type="EMBL" id="MCR8875277.1"/>
    </source>
</evidence>
<dbReference type="InterPro" id="IPR038717">
    <property type="entry name" value="Tc1-like_DDE_dom"/>
</dbReference>
<reference evidence="3 4" key="1">
    <citation type="submission" date="2022-08" db="EMBL/GenBank/DDBJ databases">
        <authorList>
            <person name="Zeman M."/>
            <person name="Kubasova T."/>
        </authorList>
    </citation>
    <scope>NUCLEOTIDE SEQUENCE [LARGE SCALE GENOMIC DNA]</scope>
    <source>
        <strain evidence="3 4">ET62</strain>
    </source>
</reference>
<name>A0AAW5N4A6_9BACT</name>
<comment type="caution">
    <text evidence="3">The sequence shown here is derived from an EMBL/GenBank/DDBJ whole genome shotgun (WGS) entry which is preliminary data.</text>
</comment>
<dbReference type="NCBIfam" id="NF033545">
    <property type="entry name" value="transpos_IS630"/>
    <property type="match status" value="1"/>
</dbReference>
<dbReference type="EMBL" id="JANRHJ010000025">
    <property type="protein sequence ID" value="MCR8875277.1"/>
    <property type="molecule type" value="Genomic_DNA"/>
</dbReference>
<feature type="domain" description="Tc1-like transposase DDE" evidence="1">
    <location>
        <begin position="168"/>
        <end position="310"/>
    </location>
</feature>
<proteinExistence type="predicted"/>
<dbReference type="AlphaFoldDB" id="A0AAW5N4A6"/>
<organism evidence="3 4">
    <name type="scientific">Phocaeicola barnesiae</name>
    <dbReference type="NCBI Taxonomy" id="376804"/>
    <lineage>
        <taxon>Bacteria</taxon>
        <taxon>Pseudomonadati</taxon>
        <taxon>Bacteroidota</taxon>
        <taxon>Bacteroidia</taxon>
        <taxon>Bacteroidales</taxon>
        <taxon>Bacteroidaceae</taxon>
        <taxon>Phocaeicola</taxon>
    </lineage>
</organism>
<evidence type="ECO:0000313" key="4">
    <source>
        <dbReference type="Proteomes" id="UP001204579"/>
    </source>
</evidence>
<dbReference type="GO" id="GO:0003676">
    <property type="term" value="F:nucleic acid binding"/>
    <property type="evidence" value="ECO:0007669"/>
    <property type="project" value="InterPro"/>
</dbReference>
<dbReference type="Pfam" id="PF13592">
    <property type="entry name" value="HTH_33"/>
    <property type="match status" value="1"/>
</dbReference>